<keyword evidence="4 8" id="KW-0560">Oxidoreductase</keyword>
<dbReference type="InterPro" id="IPR002401">
    <property type="entry name" value="Cyt_P450_E_grp-I"/>
</dbReference>
<dbReference type="Pfam" id="PF00067">
    <property type="entry name" value="p450"/>
    <property type="match status" value="1"/>
</dbReference>
<dbReference type="GO" id="GO:0016705">
    <property type="term" value="F:oxidoreductase activity, acting on paired donors, with incorporation or reduction of molecular oxygen"/>
    <property type="evidence" value="ECO:0007669"/>
    <property type="project" value="InterPro"/>
</dbReference>
<evidence type="ECO:0000256" key="5">
    <source>
        <dbReference type="ARBA" id="ARBA00023004"/>
    </source>
</evidence>
<proteinExistence type="inferred from homology"/>
<dbReference type="InterPro" id="IPR017972">
    <property type="entry name" value="Cyt_P450_CS"/>
</dbReference>
<feature type="binding site" description="axial binding residue" evidence="7">
    <location>
        <position position="208"/>
    </location>
    <ligand>
        <name>heme</name>
        <dbReference type="ChEBI" id="CHEBI:30413"/>
    </ligand>
    <ligandPart>
        <name>Fe</name>
        <dbReference type="ChEBI" id="CHEBI:18248"/>
    </ligandPart>
</feature>
<evidence type="ECO:0000256" key="8">
    <source>
        <dbReference type="RuleBase" id="RU000461"/>
    </source>
</evidence>
<dbReference type="PRINTS" id="PR00463">
    <property type="entry name" value="EP450I"/>
</dbReference>
<dbReference type="OrthoDB" id="2789670at2759"/>
<dbReference type="KEGG" id="egr:104451629"/>
<dbReference type="PANTHER" id="PTHR47947">
    <property type="entry name" value="CYTOCHROME P450 82C3-RELATED"/>
    <property type="match status" value="1"/>
</dbReference>
<dbReference type="AlphaFoldDB" id="A0A059BPC6"/>
<reference evidence="9" key="1">
    <citation type="submission" date="2013-07" db="EMBL/GenBank/DDBJ databases">
        <title>The genome of Eucalyptus grandis.</title>
        <authorList>
            <person name="Schmutz J."/>
            <person name="Hayes R."/>
            <person name="Myburg A."/>
            <person name="Tuskan G."/>
            <person name="Grattapaglia D."/>
            <person name="Rokhsar D.S."/>
        </authorList>
    </citation>
    <scope>NUCLEOTIDE SEQUENCE</scope>
    <source>
        <tissue evidence="9">Leaf extractions</tissue>
    </source>
</reference>
<keyword evidence="2 7" id="KW-0349">Heme</keyword>
<dbReference type="Gramene" id="KCW67751">
    <property type="protein sequence ID" value="KCW67751"/>
    <property type="gene ID" value="EUGRSUZ_F01484"/>
</dbReference>
<name>A0A059BPC6_EUCGR</name>
<dbReference type="PRINTS" id="PR00385">
    <property type="entry name" value="P450"/>
</dbReference>
<dbReference type="PANTHER" id="PTHR47947:SF39">
    <property type="entry name" value="CYTOCHROME P450"/>
    <property type="match status" value="1"/>
</dbReference>
<protein>
    <recommendedName>
        <fullName evidence="10">Cytochrome P450</fullName>
    </recommendedName>
</protein>
<evidence type="ECO:0000256" key="6">
    <source>
        <dbReference type="ARBA" id="ARBA00023033"/>
    </source>
</evidence>
<comment type="cofactor">
    <cofactor evidence="7">
        <name>heme</name>
        <dbReference type="ChEBI" id="CHEBI:30413"/>
    </cofactor>
</comment>
<dbReference type="PROSITE" id="PS00086">
    <property type="entry name" value="CYTOCHROME_P450"/>
    <property type="match status" value="1"/>
</dbReference>
<dbReference type="STRING" id="71139.A0A059BPC6"/>
<dbReference type="InterPro" id="IPR001128">
    <property type="entry name" value="Cyt_P450"/>
</dbReference>
<keyword evidence="3 7" id="KW-0479">Metal-binding</keyword>
<dbReference type="eggNOG" id="KOG0156">
    <property type="taxonomic scope" value="Eukaryota"/>
</dbReference>
<dbReference type="OMA" id="ETANEMN"/>
<evidence type="ECO:0000256" key="3">
    <source>
        <dbReference type="ARBA" id="ARBA00022723"/>
    </source>
</evidence>
<keyword evidence="6 8" id="KW-0503">Monooxygenase</keyword>
<dbReference type="InterPro" id="IPR036396">
    <property type="entry name" value="Cyt_P450_sf"/>
</dbReference>
<dbReference type="GO" id="GO:0004497">
    <property type="term" value="F:monooxygenase activity"/>
    <property type="evidence" value="ECO:0007669"/>
    <property type="project" value="UniProtKB-KW"/>
</dbReference>
<evidence type="ECO:0000256" key="4">
    <source>
        <dbReference type="ARBA" id="ARBA00023002"/>
    </source>
</evidence>
<dbReference type="InParanoid" id="A0A059BPC6"/>
<sequence>MKRTAKELDTIISGWLEEHKRINKNLSEKRGDRDFMDVMLSTLNGMDIGGFDADTIVKATCLAVLSGATDSTTITLTWAISLLLNNRHVLKKAQEELYTQIGKQRHVNESDFNNLTYLYGIVKEILRLHPPVPLAVPHVSTQDCIINGYYVPKDARLILNLWKIQTDSRAWPEPMKFRPERFLNSHKDLGVKDPNFEYMPFGGGRRICPGMSFGLQSVHLVLAKLLHAFEVSTPDNSPVDMSESFGITVGKETPLEVMLSPRLPTEVYEFT</sequence>
<dbReference type="InterPro" id="IPR050651">
    <property type="entry name" value="Plant_Cytochrome_P450_Monoox"/>
</dbReference>
<evidence type="ECO:0000256" key="7">
    <source>
        <dbReference type="PIRSR" id="PIRSR602401-1"/>
    </source>
</evidence>
<evidence type="ECO:0000256" key="1">
    <source>
        <dbReference type="ARBA" id="ARBA00010617"/>
    </source>
</evidence>
<dbReference type="GO" id="GO:0020037">
    <property type="term" value="F:heme binding"/>
    <property type="evidence" value="ECO:0007669"/>
    <property type="project" value="InterPro"/>
</dbReference>
<comment type="similarity">
    <text evidence="1 8">Belongs to the cytochrome P450 family.</text>
</comment>
<dbReference type="GO" id="GO:0005506">
    <property type="term" value="F:iron ion binding"/>
    <property type="evidence" value="ECO:0007669"/>
    <property type="project" value="InterPro"/>
</dbReference>
<accession>A0A059BPC6</accession>
<dbReference type="Gene3D" id="1.10.630.10">
    <property type="entry name" value="Cytochrome P450"/>
    <property type="match status" value="1"/>
</dbReference>
<organism evidence="9">
    <name type="scientific">Eucalyptus grandis</name>
    <name type="common">Flooded gum</name>
    <dbReference type="NCBI Taxonomy" id="71139"/>
    <lineage>
        <taxon>Eukaryota</taxon>
        <taxon>Viridiplantae</taxon>
        <taxon>Streptophyta</taxon>
        <taxon>Embryophyta</taxon>
        <taxon>Tracheophyta</taxon>
        <taxon>Spermatophyta</taxon>
        <taxon>Magnoliopsida</taxon>
        <taxon>eudicotyledons</taxon>
        <taxon>Gunneridae</taxon>
        <taxon>Pentapetalae</taxon>
        <taxon>rosids</taxon>
        <taxon>malvids</taxon>
        <taxon>Myrtales</taxon>
        <taxon>Myrtaceae</taxon>
        <taxon>Myrtoideae</taxon>
        <taxon>Eucalypteae</taxon>
        <taxon>Eucalyptus</taxon>
    </lineage>
</organism>
<evidence type="ECO:0000256" key="2">
    <source>
        <dbReference type="ARBA" id="ARBA00022617"/>
    </source>
</evidence>
<dbReference type="SUPFAM" id="SSF48264">
    <property type="entry name" value="Cytochrome P450"/>
    <property type="match status" value="1"/>
</dbReference>
<dbReference type="EMBL" id="KK198758">
    <property type="protein sequence ID" value="KCW67751.1"/>
    <property type="molecule type" value="Genomic_DNA"/>
</dbReference>
<gene>
    <name evidence="9" type="ORF">EUGRSUZ_F01484</name>
</gene>
<evidence type="ECO:0000313" key="9">
    <source>
        <dbReference type="EMBL" id="KCW67751.1"/>
    </source>
</evidence>
<dbReference type="FunFam" id="1.10.630.10:FF:000157">
    <property type="entry name" value="Uncharacterized protein"/>
    <property type="match status" value="1"/>
</dbReference>
<evidence type="ECO:0008006" key="10">
    <source>
        <dbReference type="Google" id="ProtNLM"/>
    </source>
</evidence>
<keyword evidence="5 7" id="KW-0408">Iron</keyword>